<evidence type="ECO:0000256" key="1">
    <source>
        <dbReference type="ARBA" id="ARBA00007261"/>
    </source>
</evidence>
<protein>
    <submittedName>
        <fullName evidence="6">Insulinase family protein</fullName>
    </submittedName>
</protein>
<keyword evidence="2" id="KW-0645">Protease</keyword>
<keyword evidence="7" id="KW-1185">Reference proteome</keyword>
<dbReference type="InterPro" id="IPR050361">
    <property type="entry name" value="MPP/UQCRC_Complex"/>
</dbReference>
<feature type="domain" description="Peptidase M16 N-terminal" evidence="4">
    <location>
        <begin position="526"/>
        <end position="634"/>
    </location>
</feature>
<dbReference type="SUPFAM" id="SSF63411">
    <property type="entry name" value="LuxS/MPP-like metallohydrolase"/>
    <property type="match status" value="4"/>
</dbReference>
<dbReference type="PANTHER" id="PTHR11851">
    <property type="entry name" value="METALLOPROTEASE"/>
    <property type="match status" value="1"/>
</dbReference>
<evidence type="ECO:0000256" key="3">
    <source>
        <dbReference type="SAM" id="SignalP"/>
    </source>
</evidence>
<dbReference type="InterPro" id="IPR011765">
    <property type="entry name" value="Pept_M16_N"/>
</dbReference>
<dbReference type="GO" id="GO:0008237">
    <property type="term" value="F:metallopeptidase activity"/>
    <property type="evidence" value="ECO:0007669"/>
    <property type="project" value="UniProtKB-KW"/>
</dbReference>
<dbReference type="PANTHER" id="PTHR11851:SF49">
    <property type="entry name" value="MITOCHONDRIAL-PROCESSING PEPTIDASE SUBUNIT ALPHA"/>
    <property type="match status" value="1"/>
</dbReference>
<evidence type="ECO:0000313" key="6">
    <source>
        <dbReference type="EMBL" id="RPF70997.1"/>
    </source>
</evidence>
<comment type="caution">
    <text evidence="6">The sequence shown here is derived from an EMBL/GenBank/DDBJ whole genome shotgun (WGS) entry which is preliminary data.</text>
</comment>
<keyword evidence="3" id="KW-0732">Signal</keyword>
<evidence type="ECO:0000259" key="5">
    <source>
        <dbReference type="Pfam" id="PF05193"/>
    </source>
</evidence>
<proteinExistence type="inferred from homology"/>
<dbReference type="Gene3D" id="3.30.830.10">
    <property type="entry name" value="Metalloenzyme, LuxS/M16 peptidase-like"/>
    <property type="match status" value="4"/>
</dbReference>
<name>A0A3N5CQU9_9SPHN</name>
<dbReference type="RefSeq" id="WP_123879018.1">
    <property type="nucleotide sequence ID" value="NZ_RPFZ01000001.1"/>
</dbReference>
<comment type="similarity">
    <text evidence="1">Belongs to the peptidase M16 family.</text>
</comment>
<keyword evidence="2" id="KW-0482">Metalloprotease</keyword>
<dbReference type="GO" id="GO:0046872">
    <property type="term" value="F:metal ion binding"/>
    <property type="evidence" value="ECO:0007669"/>
    <property type="project" value="InterPro"/>
</dbReference>
<feature type="domain" description="Peptidase M16 C-terminal" evidence="5">
    <location>
        <begin position="209"/>
        <end position="388"/>
    </location>
</feature>
<evidence type="ECO:0000313" key="7">
    <source>
        <dbReference type="Proteomes" id="UP000275232"/>
    </source>
</evidence>
<feature type="domain" description="Peptidase M16 N-terminal" evidence="4">
    <location>
        <begin position="54"/>
        <end position="169"/>
    </location>
</feature>
<dbReference type="AlphaFoldDB" id="A0A3N5CQU9"/>
<sequence length="950" mass="101440">MTSRILAVLAATTALVAAAPALADHHMASDGQAAALTAPEIQFTQWELDNGLTVIAIPDPSTATVMTSLWYEVGSKNDPEGKSGFAHLFEHILSRKTQNMRYNLIYDLTADVGGTRNASTGSDRTNYFEIVPAEYLETMLWTHRERMAFPVVDDEVFDNERAVVKEELRTRVLAPPYGIFSRFVIPENAYDDLPQRRPGIGSIEDLDNATLEDARAFHNAYYGPDTATLIVAGNFDMANLRSLVDEYFADIPRRENPVDVTIATREDRRTEARFVTAHAPNVPLPIIGTIWQTPEITDPADPALEVLAAILGRGENSRFYSALVEPGLAVQSTQYASSGEEGGMFASYAIVNPDADREAIRAVMDAEIARVRSEPVTPAELAEAKNELIAASLRSRETASGRAFELGEALVSTGDPRAADKRLAAIANVTAEDVMRVASEWLTEQSRTEITYERGEHDPAEYANPEPMPQFVTLPEAIGPVYSVLPEDQREAPPGPGSAPTVARPEMMQRTLANGVDIIAAQTGDVPIATMTVLLPGGSASDPRAKSGLANFAVDLAQKGTANRTANEIAARLESLGASIGGSARSDGTVLSLTAPVGNMEAAGEIFADILRNANYPAGELERERARTIDSLQVSLSYPGSLAGMVLRPVIYGDAPYGSIAGGTPESLAAITRDDLLTHRQRYWHPAEAEVIVSGGIAPEQSFALVENLLGDWTVSTPPPPAIADPAGEAQPVRTVVIDLPDAGQSAVLLAGRGPTRAQGDYFPLLLANAVLGGGSSGRLFEEIRTKRGLSYGSYSSIGSLVDDPVLTASAQTAHETVPEVVEVMLSTFGGMGETPLADDLLDRRRLYLQGGYARSLETSSGFNGIVADLLAQGIDPAEVSNYADNLQGVTAQAASTAAQSYFDPEGLTVIVVGDASQFIDDLRAIRPNVEVIPASELDLFDPQVPMNGG</sequence>
<dbReference type="OrthoDB" id="9811314at2"/>
<keyword evidence="2" id="KW-0378">Hydrolase</keyword>
<evidence type="ECO:0000256" key="2">
    <source>
        <dbReference type="ARBA" id="ARBA00023049"/>
    </source>
</evidence>
<dbReference type="Pfam" id="PF00675">
    <property type="entry name" value="Peptidase_M16"/>
    <property type="match status" value="2"/>
</dbReference>
<dbReference type="Proteomes" id="UP000275232">
    <property type="component" value="Unassembled WGS sequence"/>
</dbReference>
<feature type="domain" description="Peptidase M16 C-terminal" evidence="5">
    <location>
        <begin position="671"/>
        <end position="845"/>
    </location>
</feature>
<feature type="signal peptide" evidence="3">
    <location>
        <begin position="1"/>
        <end position="23"/>
    </location>
</feature>
<dbReference type="InterPro" id="IPR007863">
    <property type="entry name" value="Peptidase_M16_C"/>
</dbReference>
<dbReference type="Pfam" id="PF05193">
    <property type="entry name" value="Peptidase_M16_C"/>
    <property type="match status" value="2"/>
</dbReference>
<gene>
    <name evidence="6" type="ORF">EG799_04745</name>
</gene>
<reference evidence="6 7" key="1">
    <citation type="submission" date="2018-11" db="EMBL/GenBank/DDBJ databases">
        <title>Erythrobacter spongiae sp. nov., isolated from a marine sponge.</title>
        <authorList>
            <person name="Zhuang L."/>
            <person name="Luo L."/>
        </authorList>
    </citation>
    <scope>NUCLEOTIDE SEQUENCE [LARGE SCALE GENOMIC DNA]</scope>
    <source>
        <strain evidence="6 7">HN-E23</strain>
    </source>
</reference>
<dbReference type="EMBL" id="RPFZ01000001">
    <property type="protein sequence ID" value="RPF70997.1"/>
    <property type="molecule type" value="Genomic_DNA"/>
</dbReference>
<feature type="chain" id="PRO_5018083940" evidence="3">
    <location>
        <begin position="24"/>
        <end position="950"/>
    </location>
</feature>
<organism evidence="6 7">
    <name type="scientific">Aurantiacibacter spongiae</name>
    <dbReference type="NCBI Taxonomy" id="2488860"/>
    <lineage>
        <taxon>Bacteria</taxon>
        <taxon>Pseudomonadati</taxon>
        <taxon>Pseudomonadota</taxon>
        <taxon>Alphaproteobacteria</taxon>
        <taxon>Sphingomonadales</taxon>
        <taxon>Erythrobacteraceae</taxon>
        <taxon>Aurantiacibacter</taxon>
    </lineage>
</organism>
<evidence type="ECO:0000259" key="4">
    <source>
        <dbReference type="Pfam" id="PF00675"/>
    </source>
</evidence>
<dbReference type="InterPro" id="IPR011249">
    <property type="entry name" value="Metalloenz_LuxS/M16"/>
</dbReference>
<accession>A0A3N5CQU9</accession>